<dbReference type="RefSeq" id="XP_054852471.1">
    <property type="nucleotide sequence ID" value="XM_054996496.1"/>
</dbReference>
<dbReference type="Pfam" id="PF00429">
    <property type="entry name" value="TLV_coat"/>
    <property type="match status" value="1"/>
</dbReference>
<protein>
    <submittedName>
        <fullName evidence="2 3">Uncharacterized protein LOC129341350</fullName>
    </submittedName>
</protein>
<dbReference type="RefSeq" id="XP_054852472.1">
    <property type="nucleotide sequence ID" value="XM_054996497.1"/>
</dbReference>
<dbReference type="InterPro" id="IPR018154">
    <property type="entry name" value="TLV/ENV_coat_polyprotein"/>
</dbReference>
<dbReference type="KEGG" id="emc:129341350"/>
<proteinExistence type="predicted"/>
<evidence type="ECO:0000313" key="1">
    <source>
        <dbReference type="Proteomes" id="UP001190640"/>
    </source>
</evidence>
<evidence type="ECO:0000313" key="3">
    <source>
        <dbReference type="RefSeq" id="XP_054852472.1"/>
    </source>
</evidence>
<name>A0AA97K958_EUBMA</name>
<gene>
    <name evidence="2 3 4" type="primary">LOC129341350</name>
</gene>
<accession>A0AA97K958</accession>
<evidence type="ECO:0000313" key="2">
    <source>
        <dbReference type="RefSeq" id="XP_054852471.1"/>
    </source>
</evidence>
<dbReference type="AlphaFoldDB" id="A0AA97K958"/>
<dbReference type="PANTHER" id="PTHR10424">
    <property type="entry name" value="VIRAL ENVELOPE PROTEIN"/>
    <property type="match status" value="1"/>
</dbReference>
<evidence type="ECO:0000313" key="4">
    <source>
        <dbReference type="RefSeq" id="XP_054852473.1"/>
    </source>
</evidence>
<organism evidence="1 4">
    <name type="scientific">Eublepharis macularius</name>
    <name type="common">Leopard gecko</name>
    <name type="synonym">Cyrtodactylus macularius</name>
    <dbReference type="NCBI Taxonomy" id="481883"/>
    <lineage>
        <taxon>Eukaryota</taxon>
        <taxon>Metazoa</taxon>
        <taxon>Chordata</taxon>
        <taxon>Craniata</taxon>
        <taxon>Vertebrata</taxon>
        <taxon>Euteleostomi</taxon>
        <taxon>Lepidosauria</taxon>
        <taxon>Squamata</taxon>
        <taxon>Bifurcata</taxon>
        <taxon>Gekkota</taxon>
        <taxon>Eublepharidae</taxon>
        <taxon>Eublepharinae</taxon>
        <taxon>Eublepharis</taxon>
    </lineage>
</organism>
<keyword evidence="1" id="KW-1185">Reference proteome</keyword>
<dbReference type="Gene3D" id="1.10.287.210">
    <property type="match status" value="1"/>
</dbReference>
<dbReference type="GeneID" id="129341350"/>
<dbReference type="SUPFAM" id="SSF58069">
    <property type="entry name" value="Virus ectodomain"/>
    <property type="match status" value="1"/>
</dbReference>
<sequence>MNCSLAYGEFHSNICLSNYLEFCLHLTALFPTCTHPKGSCFNLACGLKVKRNLIYLLRPKEGNAELPTRWFMLCGLLAFSYIPECATSGPCAIGRLLVPWKGTPEVQDTRPKHSLVLDKTCNSHVSLLTVTEAGLLAGFLVGVPGLSVGNIRNIDVLACLVVKGMNKTSKALNNMLQDLKATERATIQNRMAIDYLLLKANHGCETFEGMCCLNLSDHSQTIESHIKKLQDMAKQITISNGWFSDFFGWVGDWFHEFGIWTESSPCLHCYWDLDYCLHLYLCSVHSIHKHTVKICNLFYDT</sequence>
<dbReference type="Proteomes" id="UP001190640">
    <property type="component" value="Chromosome 13"/>
</dbReference>
<dbReference type="RefSeq" id="XP_054852473.1">
    <property type="nucleotide sequence ID" value="XM_054996498.1"/>
</dbReference>
<reference evidence="2 3" key="1">
    <citation type="submission" date="2025-04" db="UniProtKB">
        <authorList>
            <consortium name="RefSeq"/>
        </authorList>
    </citation>
    <scope>IDENTIFICATION</scope>
    <source>
        <tissue evidence="2 3">Blood</tissue>
    </source>
</reference>